<dbReference type="eggNOG" id="COG2367">
    <property type="taxonomic scope" value="Bacteria"/>
</dbReference>
<protein>
    <recommendedName>
        <fullName evidence="1">Beta-lactamase class A catalytic domain-containing protein</fullName>
    </recommendedName>
</protein>
<gene>
    <name evidence="2" type="ORF">N865_03875</name>
</gene>
<dbReference type="SUPFAM" id="SSF56601">
    <property type="entry name" value="beta-lactamase/transpeptidase-like"/>
    <property type="match status" value="1"/>
</dbReference>
<dbReference type="GO" id="GO:0008800">
    <property type="term" value="F:beta-lactamase activity"/>
    <property type="evidence" value="ECO:0007669"/>
    <property type="project" value="InterPro"/>
</dbReference>
<organism evidence="2 3">
    <name type="scientific">Intrasporangium oryzae NRRL B-24470</name>
    <dbReference type="NCBI Taxonomy" id="1386089"/>
    <lineage>
        <taxon>Bacteria</taxon>
        <taxon>Bacillati</taxon>
        <taxon>Actinomycetota</taxon>
        <taxon>Actinomycetes</taxon>
        <taxon>Micrococcales</taxon>
        <taxon>Intrasporangiaceae</taxon>
        <taxon>Intrasporangium</taxon>
    </lineage>
</organism>
<dbReference type="EMBL" id="AWSA01000005">
    <property type="protein sequence ID" value="EWT03062.1"/>
    <property type="molecule type" value="Genomic_DNA"/>
</dbReference>
<dbReference type="Pfam" id="PF13354">
    <property type="entry name" value="Beta-lactamase2"/>
    <property type="match status" value="1"/>
</dbReference>
<dbReference type="PANTHER" id="PTHR35333:SF3">
    <property type="entry name" value="BETA-LACTAMASE-TYPE TRANSPEPTIDASE FOLD CONTAINING PROTEIN"/>
    <property type="match status" value="1"/>
</dbReference>
<dbReference type="PANTHER" id="PTHR35333">
    <property type="entry name" value="BETA-LACTAMASE"/>
    <property type="match status" value="1"/>
</dbReference>
<dbReference type="RefSeq" id="WP_051510049.1">
    <property type="nucleotide sequence ID" value="NZ_AWSA01000005.1"/>
</dbReference>
<dbReference type="Gene3D" id="3.40.710.10">
    <property type="entry name" value="DD-peptidase/beta-lactamase superfamily"/>
    <property type="match status" value="1"/>
</dbReference>
<evidence type="ECO:0000313" key="3">
    <source>
        <dbReference type="Proteomes" id="UP000019489"/>
    </source>
</evidence>
<dbReference type="GO" id="GO:0030655">
    <property type="term" value="P:beta-lactam antibiotic catabolic process"/>
    <property type="evidence" value="ECO:0007669"/>
    <property type="project" value="InterPro"/>
</dbReference>
<dbReference type="STRING" id="1386089.N865_03875"/>
<evidence type="ECO:0000313" key="2">
    <source>
        <dbReference type="EMBL" id="EWT03062.1"/>
    </source>
</evidence>
<comment type="caution">
    <text evidence="2">The sequence shown here is derived from an EMBL/GenBank/DDBJ whole genome shotgun (WGS) entry which is preliminary data.</text>
</comment>
<dbReference type="InterPro" id="IPR045155">
    <property type="entry name" value="Beta-lactam_cat"/>
</dbReference>
<dbReference type="InterPro" id="IPR000871">
    <property type="entry name" value="Beta-lactam_class-A"/>
</dbReference>
<dbReference type="GO" id="GO:0046677">
    <property type="term" value="P:response to antibiotic"/>
    <property type="evidence" value="ECO:0007669"/>
    <property type="project" value="InterPro"/>
</dbReference>
<keyword evidence="3" id="KW-1185">Reference proteome</keyword>
<dbReference type="OrthoDB" id="5181100at2"/>
<dbReference type="InterPro" id="IPR012338">
    <property type="entry name" value="Beta-lactam/transpept-like"/>
</dbReference>
<dbReference type="AlphaFoldDB" id="W9GCX3"/>
<accession>W9GCX3</accession>
<proteinExistence type="predicted"/>
<dbReference type="Proteomes" id="UP000019489">
    <property type="component" value="Unassembled WGS sequence"/>
</dbReference>
<sequence length="313" mass="33413">MAPIPDRPSGQHEVDRRGLVLALPVGLIALVTGSVADSFLSPVGRAGLRVVDLADRMVDDLLASSASTAATTPRLQALERAVVGAIGGRSNVVGVSVHDRRSGVLWHYRGGRLVRTGSVAKAMVAAQAIRVVRAQGRWLSATEQDWARLAITRSDNASADALYAFIGGHDGVAALAADLGMTETAAAERVDHWGLTLTTPNDLVRLMRALTEGHPALHRDDRAYLLGLMAQVADGQRWGVGTVEAPDVGVRLKNGWMLVDTPWVINSFGDVRGEGRDYVLAIMQRAQPDERTGVVRASRISRAVFAALEDPLT</sequence>
<evidence type="ECO:0000259" key="1">
    <source>
        <dbReference type="Pfam" id="PF13354"/>
    </source>
</evidence>
<feature type="domain" description="Beta-lactamase class A catalytic" evidence="1">
    <location>
        <begin position="144"/>
        <end position="283"/>
    </location>
</feature>
<name>W9GCX3_9MICO</name>
<reference evidence="2 3" key="1">
    <citation type="submission" date="2013-08" db="EMBL/GenBank/DDBJ databases">
        <title>Intrasporangium oryzae NRRL B-24470.</title>
        <authorList>
            <person name="Liu H."/>
            <person name="Wang G."/>
        </authorList>
    </citation>
    <scope>NUCLEOTIDE SEQUENCE [LARGE SCALE GENOMIC DNA]</scope>
    <source>
        <strain evidence="2 3">NRRL B-24470</strain>
    </source>
</reference>